<keyword evidence="1" id="KW-0805">Transcription regulation</keyword>
<keyword evidence="7" id="KW-1185">Reference proteome</keyword>
<comment type="caution">
    <text evidence="6">The sequence shown here is derived from an EMBL/GenBank/DDBJ whole genome shotgun (WGS) entry which is preliminary data.</text>
</comment>
<dbReference type="PROSITE" id="PS50977">
    <property type="entry name" value="HTH_TETR_2"/>
    <property type="match status" value="1"/>
</dbReference>
<dbReference type="PANTHER" id="PTHR30055">
    <property type="entry name" value="HTH-TYPE TRANSCRIPTIONAL REGULATOR RUTR"/>
    <property type="match status" value="1"/>
</dbReference>
<dbReference type="Gene3D" id="1.10.357.10">
    <property type="entry name" value="Tetracycline Repressor, domain 2"/>
    <property type="match status" value="1"/>
</dbReference>
<dbReference type="Proteomes" id="UP001597083">
    <property type="component" value="Unassembled WGS sequence"/>
</dbReference>
<keyword evidence="3" id="KW-0804">Transcription</keyword>
<sequence length="164" mass="19015">MTERKPQDTRERILETALDLFFERGYQGTSMREIANRLELTKASVFYHFPSKAVLLATLCEPLSDELEDVLERARTIDDVVQARRELIEGTLDVYLGHRKLLYVIFQDLTMLAHDTTFNRFLVLMQRIHDAFAGPDRDVSVRVRTVQLFAMLGDPVFLCRDIPP</sequence>
<dbReference type="InterPro" id="IPR023772">
    <property type="entry name" value="DNA-bd_HTH_TetR-type_CS"/>
</dbReference>
<evidence type="ECO:0000313" key="6">
    <source>
        <dbReference type="EMBL" id="MFD0854063.1"/>
    </source>
</evidence>
<dbReference type="InterPro" id="IPR009057">
    <property type="entry name" value="Homeodomain-like_sf"/>
</dbReference>
<organism evidence="6 7">
    <name type="scientific">Actinomadura adrarensis</name>
    <dbReference type="NCBI Taxonomy" id="1819600"/>
    <lineage>
        <taxon>Bacteria</taxon>
        <taxon>Bacillati</taxon>
        <taxon>Actinomycetota</taxon>
        <taxon>Actinomycetes</taxon>
        <taxon>Streptosporangiales</taxon>
        <taxon>Thermomonosporaceae</taxon>
        <taxon>Actinomadura</taxon>
    </lineage>
</organism>
<feature type="domain" description="HTH tetR-type" evidence="5">
    <location>
        <begin position="7"/>
        <end position="67"/>
    </location>
</feature>
<dbReference type="EMBL" id="JBHTIR010002663">
    <property type="protein sequence ID" value="MFD0854063.1"/>
    <property type="molecule type" value="Genomic_DNA"/>
</dbReference>
<name>A0ABW3CI62_9ACTN</name>
<evidence type="ECO:0000259" key="5">
    <source>
        <dbReference type="PROSITE" id="PS50977"/>
    </source>
</evidence>
<dbReference type="SUPFAM" id="SSF46689">
    <property type="entry name" value="Homeodomain-like"/>
    <property type="match status" value="1"/>
</dbReference>
<accession>A0ABW3CI62</accession>
<feature type="DNA-binding region" description="H-T-H motif" evidence="4">
    <location>
        <begin position="30"/>
        <end position="49"/>
    </location>
</feature>
<dbReference type="InterPro" id="IPR050109">
    <property type="entry name" value="HTH-type_TetR-like_transc_reg"/>
</dbReference>
<evidence type="ECO:0000256" key="4">
    <source>
        <dbReference type="PROSITE-ProRule" id="PRU00335"/>
    </source>
</evidence>
<dbReference type="InterPro" id="IPR001647">
    <property type="entry name" value="HTH_TetR"/>
</dbReference>
<reference evidence="7" key="1">
    <citation type="journal article" date="2019" name="Int. J. Syst. Evol. Microbiol.">
        <title>The Global Catalogue of Microorganisms (GCM) 10K type strain sequencing project: providing services to taxonomists for standard genome sequencing and annotation.</title>
        <authorList>
            <consortium name="The Broad Institute Genomics Platform"/>
            <consortium name="The Broad Institute Genome Sequencing Center for Infectious Disease"/>
            <person name="Wu L."/>
            <person name="Ma J."/>
        </authorList>
    </citation>
    <scope>NUCLEOTIDE SEQUENCE [LARGE SCALE GENOMIC DNA]</scope>
    <source>
        <strain evidence="7">JCM 31696</strain>
    </source>
</reference>
<keyword evidence="2 4" id="KW-0238">DNA-binding</keyword>
<dbReference type="PANTHER" id="PTHR30055:SF240">
    <property type="entry name" value="HTH-TYPE TRANSCRIPTIONAL REGULATOR ACRR"/>
    <property type="match status" value="1"/>
</dbReference>
<evidence type="ECO:0000256" key="2">
    <source>
        <dbReference type="ARBA" id="ARBA00023125"/>
    </source>
</evidence>
<dbReference type="Pfam" id="PF00440">
    <property type="entry name" value="TetR_N"/>
    <property type="match status" value="1"/>
</dbReference>
<gene>
    <name evidence="6" type="ORF">ACFQ07_17630</name>
</gene>
<feature type="non-terminal residue" evidence="6">
    <location>
        <position position="164"/>
    </location>
</feature>
<evidence type="ECO:0000256" key="1">
    <source>
        <dbReference type="ARBA" id="ARBA00023015"/>
    </source>
</evidence>
<evidence type="ECO:0000313" key="7">
    <source>
        <dbReference type="Proteomes" id="UP001597083"/>
    </source>
</evidence>
<protein>
    <submittedName>
        <fullName evidence="6">TetR/AcrR family transcriptional regulator</fullName>
    </submittedName>
</protein>
<dbReference type="PROSITE" id="PS01081">
    <property type="entry name" value="HTH_TETR_1"/>
    <property type="match status" value="1"/>
</dbReference>
<proteinExistence type="predicted"/>
<evidence type="ECO:0000256" key="3">
    <source>
        <dbReference type="ARBA" id="ARBA00023163"/>
    </source>
</evidence>
<dbReference type="PRINTS" id="PR00455">
    <property type="entry name" value="HTHTETR"/>
</dbReference>